<dbReference type="Gene3D" id="3.10.20.90">
    <property type="entry name" value="Phosphatidylinositol 3-kinase Catalytic Subunit, Chain A, domain 1"/>
    <property type="match status" value="1"/>
</dbReference>
<keyword evidence="10" id="KW-0325">Glycoprotein</keyword>
<dbReference type="SUPFAM" id="SSF101912">
    <property type="entry name" value="Sema domain"/>
    <property type="match status" value="1"/>
</dbReference>
<sequence>MTLSRCLVNLLLFLFLIADPVYNEDAYSFRYPVNNIAIGEKHVVVATENCLYKFDHTLQLLSTTGANDNYTPACKQSQAEKTSAVHQTATFYNMLLLIFKETVLSCWNQNGTCNERRLNKIETLIGSTPKVVYCDKNYPAVGIDYYVGNSFRLFVATYAKSTDCMSEVGTAIRHISVRQNNDGILANVNNENVNINKDAWGIRFVDGFSLDNKLFFTYSISSSEARMAILKQDNGIAFHKRVKLICRMKSQPMEKILSAAKFSAFGGHFYAGIFTPNDIGTSLKGTALCIFDLTDMSQEGNDCLEQDFGDGERLDLDSCKNDEHFPVNQTATLGHGNLSAIHAVEVNKRIVFYLGTGDGQVLKATLDANWKASCPQILHEFDGEAPMVYKIKGDPVNSSFIYALTRNQIRRIKVEKCERFESCKECMLAEDPHCGWCHSQKRCTLKTECDSSECLDINAVPLRNSQVKITVKSTELLPWRCTLKNLKKKGENLCTGQSVETSGNCSCSFFTNQLTDMDQFTVEMINNKKSLTEIYQFKRCSQLQSGCLDCVTSGCLWCNKDSKCTSPLHPCMDYANLTTCKDTQPPISPGYTILNISIQPERISNYGKKNVIITGEGLQNLSQLVLIGTSSCGTEQLNIIPINNTQANVSLPPSTTGTKGVCVEFHNFTCSKTEDIHYAPPPSCVQISPGTSWHSGGRNINITGHNMDLVDSILLSSKNSRTIPNSGCTMSYCPFVAPQFSEDDVTIYIRVEEHTIRCGNLLYRENPDFTSFNVINDINDELELRIKKKNDDLNIQQNEIQVQVHYSNNTLSCKVHNLTQNADETALLCKMRKLSKDKIIEDQIKVTVILGEFKKTLENKSKSFHFFWYILLALPLLIVVILAACFVTRYKARKLSKKLRNEVELLESQIRQEIRAGFAELQMEKNDLNVQSLGTIPFFDYKHVAINILFPEVDEGRLDFSERILEFMPPLYKSRQPVEGDNVASVLRKMFENKNFLMFLIHTMEKQSSFSVKDRCIFASYLTIGFQNNLVYLTEVMEDLLRHLMDQPSNKHPKLLLRRTESVVEKLLTNWMSTCLYGFLRESVGEQLYLLVCTLNQRIHKGPIDAVNCRALYTLNEDWLLWQISDFNIIELNVNFPVITENEDESNRCITVPVLDCDTIGQTKEKILQRFLEVKGYPHRLHIIEIGLEFHHGQTLKELLDIDSSSVVLENGIKKLNTIKYYKIGDGATINVIKKQCIDFPDYENPKLYCHLVLPDEEDEDSENMDAKGKQKFKVKELYLTKLLSTKVAIHAAVEKLFRSIWTLPAGRPPVAIKYFFDFLDAQAENKKITDPDVLHIWKTNSLPLRFWINILKNPHFVFDIRKTPLLDSCLSVIAQAFMDGFSLTEHQLGKSAPTNKLLYAKDIPQFKEEIKAYYKGIRDAPTVSPAELKEFLTQESKKHEHEFKEDVPFLELYKYIERYSDVIISSLENEPGFEAELGQLLHVRKVFEDKKKCKWE</sequence>
<dbReference type="Ensembl" id="ENSLLET00000027331.1">
    <property type="protein sequence ID" value="ENSLLEP00000026323.1"/>
    <property type="gene ID" value="ENSLLEG00000016700.1"/>
</dbReference>
<evidence type="ECO:0000259" key="14">
    <source>
        <dbReference type="SMART" id="SM00630"/>
    </source>
</evidence>
<dbReference type="Gene3D" id="3.30.1680.10">
    <property type="entry name" value="ligand-binding face of the semaphorins, domain 2"/>
    <property type="match status" value="1"/>
</dbReference>
<dbReference type="InterPro" id="IPR016201">
    <property type="entry name" value="PSI"/>
</dbReference>
<dbReference type="InterPro" id="IPR008936">
    <property type="entry name" value="Rho_GTPase_activation_prot"/>
</dbReference>
<dbReference type="Pfam" id="PF20170">
    <property type="entry name" value="Plexin_RBD"/>
    <property type="match status" value="1"/>
</dbReference>
<name>A0A8C5PQX9_9ANUR</name>
<keyword evidence="8 11" id="KW-0472">Membrane</keyword>
<dbReference type="GO" id="GO:0017154">
    <property type="term" value="F:semaphorin receptor activity"/>
    <property type="evidence" value="ECO:0007669"/>
    <property type="project" value="InterPro"/>
</dbReference>
<dbReference type="GeneTree" id="ENSGT01150000286928"/>
<evidence type="ECO:0000256" key="4">
    <source>
        <dbReference type="ARBA" id="ARBA00022692"/>
    </source>
</evidence>
<dbReference type="Gene3D" id="1.10.506.10">
    <property type="entry name" value="GTPase Activation - p120gap, domain 1"/>
    <property type="match status" value="1"/>
</dbReference>
<dbReference type="Proteomes" id="UP000694569">
    <property type="component" value="Unplaced"/>
</dbReference>
<dbReference type="InterPro" id="IPR001627">
    <property type="entry name" value="Semap_dom"/>
</dbReference>
<dbReference type="SUPFAM" id="SSF48350">
    <property type="entry name" value="GTPase activation domain, GAP"/>
    <property type="match status" value="1"/>
</dbReference>
<dbReference type="PANTHER" id="PTHR22625">
    <property type="entry name" value="PLEXIN"/>
    <property type="match status" value="1"/>
</dbReference>
<dbReference type="Gene3D" id="2.130.10.10">
    <property type="entry name" value="YVTN repeat-like/Quinoprotein amine dehydrogenase"/>
    <property type="match status" value="1"/>
</dbReference>
<dbReference type="Pfam" id="PF08337">
    <property type="entry name" value="Plexin_cytopl"/>
    <property type="match status" value="1"/>
</dbReference>
<dbReference type="PANTHER" id="PTHR22625:SF4">
    <property type="entry name" value="PLEXIN-C1"/>
    <property type="match status" value="1"/>
</dbReference>
<reference evidence="15" key="1">
    <citation type="submission" date="2025-08" db="UniProtKB">
        <authorList>
            <consortium name="Ensembl"/>
        </authorList>
    </citation>
    <scope>IDENTIFICATION</scope>
</reference>
<dbReference type="GO" id="GO:0007162">
    <property type="term" value="P:negative regulation of cell adhesion"/>
    <property type="evidence" value="ECO:0007669"/>
    <property type="project" value="TreeGrafter"/>
</dbReference>
<dbReference type="GO" id="GO:0050772">
    <property type="term" value="P:positive regulation of axonogenesis"/>
    <property type="evidence" value="ECO:0007669"/>
    <property type="project" value="TreeGrafter"/>
</dbReference>
<feature type="domain" description="PSI" evidence="13">
    <location>
        <begin position="539"/>
        <end position="581"/>
    </location>
</feature>
<dbReference type="GO" id="GO:0002116">
    <property type="term" value="C:semaphorin receptor complex"/>
    <property type="evidence" value="ECO:0007669"/>
    <property type="project" value="TreeGrafter"/>
</dbReference>
<evidence type="ECO:0000256" key="3">
    <source>
        <dbReference type="ARBA" id="ARBA00022475"/>
    </source>
</evidence>
<keyword evidence="4 11" id="KW-0812">Transmembrane</keyword>
<evidence type="ECO:0000256" key="7">
    <source>
        <dbReference type="ARBA" id="ARBA00022989"/>
    </source>
</evidence>
<dbReference type="SUPFAM" id="SSF81296">
    <property type="entry name" value="E set domains"/>
    <property type="match status" value="1"/>
</dbReference>
<dbReference type="InterPro" id="IPR031148">
    <property type="entry name" value="Plexin"/>
</dbReference>
<feature type="transmembrane region" description="Helical" evidence="11">
    <location>
        <begin position="866"/>
        <end position="890"/>
    </location>
</feature>
<keyword evidence="7 11" id="KW-1133">Transmembrane helix</keyword>
<evidence type="ECO:0000256" key="6">
    <source>
        <dbReference type="ARBA" id="ARBA00022737"/>
    </source>
</evidence>
<evidence type="ECO:0000313" key="16">
    <source>
        <dbReference type="Proteomes" id="UP000694569"/>
    </source>
</evidence>
<dbReference type="Pfam" id="PF01833">
    <property type="entry name" value="TIG"/>
    <property type="match status" value="1"/>
</dbReference>
<dbReference type="InterPro" id="IPR015943">
    <property type="entry name" value="WD40/YVTN_repeat-like_dom_sf"/>
</dbReference>
<proteinExistence type="inferred from homology"/>
<dbReference type="InterPro" id="IPR002909">
    <property type="entry name" value="IPT_dom"/>
</dbReference>
<dbReference type="InterPro" id="IPR014756">
    <property type="entry name" value="Ig_E-set"/>
</dbReference>
<keyword evidence="9" id="KW-1015">Disulfide bond</keyword>
<dbReference type="SMART" id="SM00423">
    <property type="entry name" value="PSI"/>
    <property type="match status" value="2"/>
</dbReference>
<dbReference type="InterPro" id="IPR046800">
    <property type="entry name" value="Plexin_RBD"/>
</dbReference>
<evidence type="ECO:0000256" key="2">
    <source>
        <dbReference type="ARBA" id="ARBA00010297"/>
    </source>
</evidence>
<protein>
    <submittedName>
        <fullName evidence="15">Plexin C1</fullName>
    </submittedName>
</protein>
<evidence type="ECO:0000256" key="9">
    <source>
        <dbReference type="ARBA" id="ARBA00023157"/>
    </source>
</evidence>
<dbReference type="GO" id="GO:0005886">
    <property type="term" value="C:plasma membrane"/>
    <property type="evidence" value="ECO:0007669"/>
    <property type="project" value="UniProtKB-SubCell"/>
</dbReference>
<comment type="similarity">
    <text evidence="2">Belongs to the plexin family.</text>
</comment>
<feature type="domain" description="PSI" evidence="13">
    <location>
        <begin position="416"/>
        <end position="455"/>
    </location>
</feature>
<dbReference type="OrthoDB" id="384877at2759"/>
<organism evidence="15 16">
    <name type="scientific">Leptobrachium leishanense</name>
    <name type="common">Leishan spiny toad</name>
    <dbReference type="NCBI Taxonomy" id="445787"/>
    <lineage>
        <taxon>Eukaryota</taxon>
        <taxon>Metazoa</taxon>
        <taxon>Chordata</taxon>
        <taxon>Craniata</taxon>
        <taxon>Vertebrata</taxon>
        <taxon>Euteleostomi</taxon>
        <taxon>Amphibia</taxon>
        <taxon>Batrachia</taxon>
        <taxon>Anura</taxon>
        <taxon>Pelobatoidea</taxon>
        <taxon>Megophryidae</taxon>
        <taxon>Leptobrachium</taxon>
    </lineage>
</organism>
<dbReference type="GO" id="GO:0008360">
    <property type="term" value="P:regulation of cell shape"/>
    <property type="evidence" value="ECO:0007669"/>
    <property type="project" value="TreeGrafter"/>
</dbReference>
<keyword evidence="3" id="KW-1003">Cell membrane</keyword>
<dbReference type="InterPro" id="IPR013548">
    <property type="entry name" value="Plexin_cytoplasmic_RasGAP_dom"/>
</dbReference>
<evidence type="ECO:0000256" key="8">
    <source>
        <dbReference type="ARBA" id="ARBA00023136"/>
    </source>
</evidence>
<comment type="subcellular location">
    <subcellularLocation>
        <location evidence="1">Cell membrane</location>
        <topology evidence="1">Single-pass membrane protein</topology>
    </subcellularLocation>
</comment>
<gene>
    <name evidence="15" type="primary">PLXNC1</name>
</gene>
<dbReference type="GO" id="GO:0030334">
    <property type="term" value="P:regulation of cell migration"/>
    <property type="evidence" value="ECO:0007669"/>
    <property type="project" value="TreeGrafter"/>
</dbReference>
<dbReference type="InterPro" id="IPR036352">
    <property type="entry name" value="Semap_dom_sf"/>
</dbReference>
<accession>A0A8C5PQX9</accession>
<keyword evidence="16" id="KW-1185">Reference proteome</keyword>
<dbReference type="SUPFAM" id="SSF103575">
    <property type="entry name" value="Plexin repeat"/>
    <property type="match status" value="1"/>
</dbReference>
<evidence type="ECO:0000259" key="13">
    <source>
        <dbReference type="SMART" id="SM00423"/>
    </source>
</evidence>
<evidence type="ECO:0000256" key="12">
    <source>
        <dbReference type="SAM" id="SignalP"/>
    </source>
</evidence>
<evidence type="ECO:0000313" key="15">
    <source>
        <dbReference type="Ensembl" id="ENSLLEP00000026323.1"/>
    </source>
</evidence>
<keyword evidence="6" id="KW-0677">Repeat</keyword>
<evidence type="ECO:0000256" key="10">
    <source>
        <dbReference type="ARBA" id="ARBA00023180"/>
    </source>
</evidence>
<evidence type="ECO:0000256" key="5">
    <source>
        <dbReference type="ARBA" id="ARBA00022729"/>
    </source>
</evidence>
<reference evidence="15" key="2">
    <citation type="submission" date="2025-09" db="UniProtKB">
        <authorList>
            <consortium name="Ensembl"/>
        </authorList>
    </citation>
    <scope>IDENTIFICATION</scope>
</reference>
<feature type="chain" id="PRO_5034321090" evidence="12">
    <location>
        <begin position="19"/>
        <end position="1497"/>
    </location>
</feature>
<dbReference type="InterPro" id="IPR002165">
    <property type="entry name" value="Plexin_repeat"/>
</dbReference>
<keyword evidence="5 12" id="KW-0732">Signal</keyword>
<evidence type="ECO:0000256" key="11">
    <source>
        <dbReference type="SAM" id="Phobius"/>
    </source>
</evidence>
<feature type="signal peptide" evidence="12">
    <location>
        <begin position="1"/>
        <end position="18"/>
    </location>
</feature>
<feature type="domain" description="Sema" evidence="14">
    <location>
        <begin position="33"/>
        <end position="397"/>
    </location>
</feature>
<dbReference type="Pfam" id="PF01437">
    <property type="entry name" value="PSI"/>
    <property type="match status" value="1"/>
</dbReference>
<evidence type="ECO:0000256" key="1">
    <source>
        <dbReference type="ARBA" id="ARBA00004162"/>
    </source>
</evidence>
<dbReference type="SMART" id="SM00630">
    <property type="entry name" value="Sema"/>
    <property type="match status" value="1"/>
</dbReference>